<evidence type="ECO:0000313" key="2">
    <source>
        <dbReference type="EMBL" id="KAJ8320029.1"/>
    </source>
</evidence>
<keyword evidence="1" id="KW-0472">Membrane</keyword>
<dbReference type="EMBL" id="JARBDR010000141">
    <property type="protein sequence ID" value="KAJ8320029.1"/>
    <property type="molecule type" value="Genomic_DNA"/>
</dbReference>
<sequence length="171" mass="20725">MHFLTNKAKSCINYYYYLKHISEPNHKFHLKKSYCEIVFFYKTVRTLLQFVFKTTFFSEHLYTGVIYKAIHPTDVLFKIIFDLKNITKLLKKIYFITLIDIKKNVKNQYLRKLIYKNSDVLHKNSASESMCILKKTMWYFVTFVVYVNKLFIVMATFQSYSSFYWEDAKKL</sequence>
<protein>
    <submittedName>
        <fullName evidence="2">Uncharacterized protein</fullName>
    </submittedName>
</protein>
<reference evidence="2 3" key="1">
    <citation type="submission" date="2022-12" db="EMBL/GenBank/DDBJ databases">
        <title>Chromosome-level genome of Tegillarca granosa.</title>
        <authorList>
            <person name="Kim J."/>
        </authorList>
    </citation>
    <scope>NUCLEOTIDE SEQUENCE [LARGE SCALE GENOMIC DNA]</scope>
    <source>
        <strain evidence="2">Teg-2019</strain>
        <tissue evidence="2">Adductor muscle</tissue>
    </source>
</reference>
<dbReference type="Proteomes" id="UP001217089">
    <property type="component" value="Unassembled WGS sequence"/>
</dbReference>
<keyword evidence="1" id="KW-1133">Transmembrane helix</keyword>
<proteinExistence type="predicted"/>
<gene>
    <name evidence="2" type="ORF">KUTeg_001616</name>
</gene>
<keyword evidence="1" id="KW-0812">Transmembrane</keyword>
<name>A0ABQ9FRY2_TEGGR</name>
<accession>A0ABQ9FRY2</accession>
<evidence type="ECO:0000313" key="3">
    <source>
        <dbReference type="Proteomes" id="UP001217089"/>
    </source>
</evidence>
<feature type="transmembrane region" description="Helical" evidence="1">
    <location>
        <begin position="137"/>
        <end position="157"/>
    </location>
</feature>
<evidence type="ECO:0000256" key="1">
    <source>
        <dbReference type="SAM" id="Phobius"/>
    </source>
</evidence>
<keyword evidence="3" id="KW-1185">Reference proteome</keyword>
<comment type="caution">
    <text evidence="2">The sequence shown here is derived from an EMBL/GenBank/DDBJ whole genome shotgun (WGS) entry which is preliminary data.</text>
</comment>
<feature type="non-terminal residue" evidence="2">
    <location>
        <position position="171"/>
    </location>
</feature>
<organism evidence="2 3">
    <name type="scientific">Tegillarca granosa</name>
    <name type="common">Malaysian cockle</name>
    <name type="synonym">Anadara granosa</name>
    <dbReference type="NCBI Taxonomy" id="220873"/>
    <lineage>
        <taxon>Eukaryota</taxon>
        <taxon>Metazoa</taxon>
        <taxon>Spiralia</taxon>
        <taxon>Lophotrochozoa</taxon>
        <taxon>Mollusca</taxon>
        <taxon>Bivalvia</taxon>
        <taxon>Autobranchia</taxon>
        <taxon>Pteriomorphia</taxon>
        <taxon>Arcoida</taxon>
        <taxon>Arcoidea</taxon>
        <taxon>Arcidae</taxon>
        <taxon>Tegillarca</taxon>
    </lineage>
</organism>